<feature type="transmembrane region" description="Helical" evidence="1">
    <location>
        <begin position="209"/>
        <end position="227"/>
    </location>
</feature>
<evidence type="ECO:0008006" key="4">
    <source>
        <dbReference type="Google" id="ProtNLM"/>
    </source>
</evidence>
<feature type="transmembrane region" description="Helical" evidence="1">
    <location>
        <begin position="134"/>
        <end position="159"/>
    </location>
</feature>
<dbReference type="EMBL" id="FXZC01000005">
    <property type="protein sequence ID" value="SMX91033.1"/>
    <property type="molecule type" value="Genomic_DNA"/>
</dbReference>
<feature type="transmembrane region" description="Helical" evidence="1">
    <location>
        <begin position="171"/>
        <end position="189"/>
    </location>
</feature>
<sequence length="238" mass="24722">MVGMRESLLVPERRLRIAGICWAGAGLVYLLAEAAAASAFPDYSYAVNYVSDLGVPDVEVLAGRRIDSPLWPVMTLAFVVQGVLFALGAVLAVRSSRQPLGRVFVVFALVHGLGMVVIAAVHGGQATIAAGLGWVHLLGAGLALLGGQAAVIVAGAALLRRRGRTSTDVRLGAVSIVLGVVGFLGIVMLEVDVRAVAGTILADGVWERIGFYAIIAWELLIGVALTARRPDPRGIGAP</sequence>
<protein>
    <recommendedName>
        <fullName evidence="4">DUF998 domain-containing protein</fullName>
    </recommendedName>
</protein>
<organism evidence="2 3">
    <name type="scientific">Brevibacterium casei CIP 102111</name>
    <dbReference type="NCBI Taxonomy" id="1255625"/>
    <lineage>
        <taxon>Bacteria</taxon>
        <taxon>Bacillati</taxon>
        <taxon>Actinomycetota</taxon>
        <taxon>Actinomycetes</taxon>
        <taxon>Micrococcales</taxon>
        <taxon>Brevibacteriaceae</taxon>
        <taxon>Brevibacterium</taxon>
    </lineage>
</organism>
<keyword evidence="1" id="KW-0472">Membrane</keyword>
<dbReference type="Pfam" id="PF06197">
    <property type="entry name" value="DUF998"/>
    <property type="match status" value="1"/>
</dbReference>
<dbReference type="Proteomes" id="UP000234333">
    <property type="component" value="Unassembled WGS sequence"/>
</dbReference>
<keyword evidence="1" id="KW-1133">Transmembrane helix</keyword>
<gene>
    <name evidence="2" type="ORF">BC102111_02579</name>
</gene>
<keyword evidence="1" id="KW-0812">Transmembrane</keyword>
<reference evidence="3" key="1">
    <citation type="submission" date="2017-03" db="EMBL/GenBank/DDBJ databases">
        <authorList>
            <person name="Monnet C."/>
        </authorList>
    </citation>
    <scope>NUCLEOTIDE SEQUENCE [LARGE SCALE GENOMIC DNA]</scope>
    <source>
        <strain evidence="3">CIP 102111</strain>
    </source>
</reference>
<evidence type="ECO:0000256" key="1">
    <source>
        <dbReference type="SAM" id="Phobius"/>
    </source>
</evidence>
<evidence type="ECO:0000313" key="3">
    <source>
        <dbReference type="Proteomes" id="UP000234333"/>
    </source>
</evidence>
<dbReference type="AlphaFoldDB" id="A0A2H1JUA4"/>
<feature type="transmembrane region" description="Helical" evidence="1">
    <location>
        <begin position="70"/>
        <end position="93"/>
    </location>
</feature>
<dbReference type="InterPro" id="IPR009339">
    <property type="entry name" value="DUF998"/>
</dbReference>
<accession>A0A2H1JUA4</accession>
<proteinExistence type="predicted"/>
<feature type="transmembrane region" description="Helical" evidence="1">
    <location>
        <begin position="100"/>
        <end position="122"/>
    </location>
</feature>
<name>A0A2H1JUA4_9MICO</name>
<evidence type="ECO:0000313" key="2">
    <source>
        <dbReference type="EMBL" id="SMX91033.1"/>
    </source>
</evidence>